<keyword evidence="2" id="KW-0812">Transmembrane</keyword>
<proteinExistence type="predicted"/>
<organism evidence="3">
    <name type="scientific">Arion vulgaris</name>
    <dbReference type="NCBI Taxonomy" id="1028688"/>
    <lineage>
        <taxon>Eukaryota</taxon>
        <taxon>Metazoa</taxon>
        <taxon>Spiralia</taxon>
        <taxon>Lophotrochozoa</taxon>
        <taxon>Mollusca</taxon>
        <taxon>Gastropoda</taxon>
        <taxon>Heterobranchia</taxon>
        <taxon>Euthyneura</taxon>
        <taxon>Panpulmonata</taxon>
        <taxon>Eupulmonata</taxon>
        <taxon>Stylommatophora</taxon>
        <taxon>Helicina</taxon>
        <taxon>Arionoidea</taxon>
        <taxon>Arionidae</taxon>
        <taxon>Arion</taxon>
    </lineage>
</organism>
<gene>
    <name evidence="3" type="primary">ORF5845</name>
</gene>
<reference evidence="3" key="1">
    <citation type="submission" date="2014-12" db="EMBL/GenBank/DDBJ databases">
        <title>Insight into the proteome of Arion vulgaris.</title>
        <authorList>
            <person name="Aradska J."/>
            <person name="Bulat T."/>
            <person name="Smidak R."/>
            <person name="Sarate P."/>
            <person name="Gangsoo J."/>
            <person name="Sialana F."/>
            <person name="Bilban M."/>
            <person name="Lubec G."/>
        </authorList>
    </citation>
    <scope>NUCLEOTIDE SEQUENCE</scope>
    <source>
        <tissue evidence="3">Skin</tissue>
    </source>
</reference>
<dbReference type="EMBL" id="HACG01002098">
    <property type="protein sequence ID" value="CEK48963.1"/>
    <property type="molecule type" value="Transcribed_RNA"/>
</dbReference>
<feature type="non-terminal residue" evidence="3">
    <location>
        <position position="1"/>
    </location>
</feature>
<feature type="compositionally biased region" description="Polar residues" evidence="1">
    <location>
        <begin position="143"/>
        <end position="153"/>
    </location>
</feature>
<protein>
    <submittedName>
        <fullName evidence="3">Uncharacterized protein</fullName>
    </submittedName>
</protein>
<evidence type="ECO:0000256" key="1">
    <source>
        <dbReference type="SAM" id="MobiDB-lite"/>
    </source>
</evidence>
<keyword evidence="2" id="KW-0472">Membrane</keyword>
<name>A0A0B6XYR1_9EUPU</name>
<sequence>HISEKNYTVCFAVFSVLMSCAFLAALQFRFDHHKRDNKLSAVPGKVKDKVKRIISGHKKIDKERLVEEYSDDEEESHDKNSGSGGSSKEEKGYENLEKTQEGSNLKINPAAGSDMVTDALKAPGAKAGRGSGYVTGAIPFGSEESSYSDQPFF</sequence>
<evidence type="ECO:0000313" key="3">
    <source>
        <dbReference type="EMBL" id="CEK48963.1"/>
    </source>
</evidence>
<dbReference type="AlphaFoldDB" id="A0A0B6XYR1"/>
<feature type="non-terminal residue" evidence="3">
    <location>
        <position position="153"/>
    </location>
</feature>
<feature type="region of interest" description="Disordered" evidence="1">
    <location>
        <begin position="122"/>
        <end position="153"/>
    </location>
</feature>
<feature type="transmembrane region" description="Helical" evidence="2">
    <location>
        <begin position="6"/>
        <end position="28"/>
    </location>
</feature>
<feature type="compositionally biased region" description="Basic and acidic residues" evidence="1">
    <location>
        <begin position="87"/>
        <end position="100"/>
    </location>
</feature>
<keyword evidence="2" id="KW-1133">Transmembrane helix</keyword>
<evidence type="ECO:0000256" key="2">
    <source>
        <dbReference type="SAM" id="Phobius"/>
    </source>
</evidence>
<feature type="region of interest" description="Disordered" evidence="1">
    <location>
        <begin position="64"/>
        <end position="110"/>
    </location>
</feature>
<accession>A0A0B6XYR1</accession>